<sequence length="139" mass="15948">MRFSHLWKTHNAGCFTAILGHRHLGWRFVVPKHDQSIGSSIYLERKNYKQLLVQFLFVYENNKRIALGKGLRVVSLPGCSGNGLDPSRQSRGDQVVRESRDRHRYIPEGLFRTSYWLSPTPHRKAPSTPACGVWGCEEV</sequence>
<proteinExistence type="predicted"/>
<evidence type="ECO:0000313" key="1">
    <source>
        <dbReference type="EMBL" id="KAK4028665.1"/>
    </source>
</evidence>
<comment type="caution">
    <text evidence="1">The sequence shown here is derived from an EMBL/GenBank/DDBJ whole genome shotgun (WGS) entry which is preliminary data.</text>
</comment>
<name>A0ABR0AU92_9CRUS</name>
<evidence type="ECO:0000313" key="2">
    <source>
        <dbReference type="Proteomes" id="UP001234178"/>
    </source>
</evidence>
<accession>A0ABR0AU92</accession>
<dbReference type="EMBL" id="JAOYFB010000039">
    <property type="protein sequence ID" value="KAK4028665.1"/>
    <property type="molecule type" value="Genomic_DNA"/>
</dbReference>
<gene>
    <name evidence="1" type="ORF">OUZ56_021669</name>
</gene>
<organism evidence="1 2">
    <name type="scientific">Daphnia magna</name>
    <dbReference type="NCBI Taxonomy" id="35525"/>
    <lineage>
        <taxon>Eukaryota</taxon>
        <taxon>Metazoa</taxon>
        <taxon>Ecdysozoa</taxon>
        <taxon>Arthropoda</taxon>
        <taxon>Crustacea</taxon>
        <taxon>Branchiopoda</taxon>
        <taxon>Diplostraca</taxon>
        <taxon>Cladocera</taxon>
        <taxon>Anomopoda</taxon>
        <taxon>Daphniidae</taxon>
        <taxon>Daphnia</taxon>
    </lineage>
</organism>
<reference evidence="1 2" key="1">
    <citation type="journal article" date="2023" name="Nucleic Acids Res.">
        <title>The hologenome of Daphnia magna reveals possible DNA methylation and microbiome-mediated evolution of the host genome.</title>
        <authorList>
            <person name="Chaturvedi A."/>
            <person name="Li X."/>
            <person name="Dhandapani V."/>
            <person name="Marshall H."/>
            <person name="Kissane S."/>
            <person name="Cuenca-Cambronero M."/>
            <person name="Asole G."/>
            <person name="Calvet F."/>
            <person name="Ruiz-Romero M."/>
            <person name="Marangio P."/>
            <person name="Guigo R."/>
            <person name="Rago D."/>
            <person name="Mirbahai L."/>
            <person name="Eastwood N."/>
            <person name="Colbourne J.K."/>
            <person name="Zhou J."/>
            <person name="Mallon E."/>
            <person name="Orsini L."/>
        </authorList>
    </citation>
    <scope>NUCLEOTIDE SEQUENCE [LARGE SCALE GENOMIC DNA]</scope>
    <source>
        <strain evidence="1">LRV0_1</strain>
    </source>
</reference>
<protein>
    <submittedName>
        <fullName evidence="1">Uncharacterized protein</fullName>
    </submittedName>
</protein>
<keyword evidence="2" id="KW-1185">Reference proteome</keyword>
<dbReference type="Proteomes" id="UP001234178">
    <property type="component" value="Unassembled WGS sequence"/>
</dbReference>